<dbReference type="GO" id="GO:0071500">
    <property type="term" value="P:cellular response to nitrosative stress"/>
    <property type="evidence" value="ECO:0007669"/>
    <property type="project" value="TreeGrafter"/>
</dbReference>
<comment type="similarity">
    <text evidence="3">In the C-terminal section; belongs to the flavoprotein pyridine nucleotide cytochrome reductase family.</text>
</comment>
<dbReference type="GO" id="GO:0009636">
    <property type="term" value="P:response to toxic substance"/>
    <property type="evidence" value="ECO:0007669"/>
    <property type="project" value="UniProtKB-KW"/>
</dbReference>
<dbReference type="GO" id="GO:0046872">
    <property type="term" value="F:metal ion binding"/>
    <property type="evidence" value="ECO:0007669"/>
    <property type="project" value="UniProtKB-KW"/>
</dbReference>
<dbReference type="InterPro" id="IPR012292">
    <property type="entry name" value="Globin/Proto"/>
</dbReference>
<feature type="region of interest" description="Disordered" evidence="17">
    <location>
        <begin position="418"/>
        <end position="458"/>
    </location>
</feature>
<evidence type="ECO:0000313" key="21">
    <source>
        <dbReference type="Proteomes" id="UP001375240"/>
    </source>
</evidence>
<feature type="domain" description="Globin" evidence="18">
    <location>
        <begin position="10"/>
        <end position="147"/>
    </location>
</feature>
<evidence type="ECO:0000313" key="20">
    <source>
        <dbReference type="EMBL" id="KAK6341394.1"/>
    </source>
</evidence>
<dbReference type="FunFam" id="3.40.50.80:FF:000010">
    <property type="entry name" value="Flavohemoprotein"/>
    <property type="match status" value="1"/>
</dbReference>
<evidence type="ECO:0000256" key="5">
    <source>
        <dbReference type="ARBA" id="ARBA00022575"/>
    </source>
</evidence>
<dbReference type="InterPro" id="IPR039261">
    <property type="entry name" value="FNR_nucleotide-bd"/>
</dbReference>
<keyword evidence="8" id="KW-0479">Metal-binding</keyword>
<dbReference type="GO" id="GO:0008941">
    <property type="term" value="F:nitric oxide dioxygenase NAD(P)H activity"/>
    <property type="evidence" value="ECO:0007669"/>
    <property type="project" value="UniProtKB-EC"/>
</dbReference>
<dbReference type="SUPFAM" id="SSF52343">
    <property type="entry name" value="Ferredoxin reductase-like, C-terminal NADP-linked domain"/>
    <property type="match status" value="1"/>
</dbReference>
<dbReference type="GO" id="GO:0019825">
    <property type="term" value="F:oxygen binding"/>
    <property type="evidence" value="ECO:0007669"/>
    <property type="project" value="InterPro"/>
</dbReference>
<evidence type="ECO:0000256" key="12">
    <source>
        <dbReference type="ARBA" id="ARBA00023004"/>
    </source>
</evidence>
<evidence type="ECO:0000256" key="1">
    <source>
        <dbReference type="ARBA" id="ARBA00001970"/>
    </source>
</evidence>
<dbReference type="Proteomes" id="UP001375240">
    <property type="component" value="Unassembled WGS sequence"/>
</dbReference>
<evidence type="ECO:0000256" key="17">
    <source>
        <dbReference type="SAM" id="MobiDB-lite"/>
    </source>
</evidence>
<dbReference type="SUPFAM" id="SSF46458">
    <property type="entry name" value="Globin-like"/>
    <property type="match status" value="1"/>
</dbReference>
<organism evidence="20 21">
    <name type="scientific">Orbilia brochopaga</name>
    <dbReference type="NCBI Taxonomy" id="3140254"/>
    <lineage>
        <taxon>Eukaryota</taxon>
        <taxon>Fungi</taxon>
        <taxon>Dikarya</taxon>
        <taxon>Ascomycota</taxon>
        <taxon>Pezizomycotina</taxon>
        <taxon>Orbiliomycetes</taxon>
        <taxon>Orbiliales</taxon>
        <taxon>Orbiliaceae</taxon>
        <taxon>Orbilia</taxon>
    </lineage>
</organism>
<dbReference type="Pfam" id="PF00970">
    <property type="entry name" value="FAD_binding_6"/>
    <property type="match status" value="1"/>
</dbReference>
<proteinExistence type="inferred from homology"/>
<comment type="catalytic activity">
    <reaction evidence="14">
        <text>2 nitric oxide + NADH + 2 O2 = 2 nitrate + NAD(+) + H(+)</text>
        <dbReference type="Rhea" id="RHEA:19469"/>
        <dbReference type="ChEBI" id="CHEBI:15378"/>
        <dbReference type="ChEBI" id="CHEBI:15379"/>
        <dbReference type="ChEBI" id="CHEBI:16480"/>
        <dbReference type="ChEBI" id="CHEBI:17632"/>
        <dbReference type="ChEBI" id="CHEBI:57540"/>
        <dbReference type="ChEBI" id="CHEBI:57945"/>
        <dbReference type="EC" id="1.14.12.17"/>
    </reaction>
</comment>
<dbReference type="PRINTS" id="PR00406">
    <property type="entry name" value="CYTB5RDTASE"/>
</dbReference>
<sequence length="458" mass="50685">MTVEIPDVAPPTPEQIAIVKSTAPVLEVHGVTITTAFYANMHRENPILHEVFNQANQRNGHQARALAMSVLAYAKYIDNLAVLGEAVEIICQKHASILIQPAQYNIVGKYLLEAIKQVLGDAATDEIISAWGAAYWQLARIMIGREEQIYCEHASRDWRPFVVSRKIKESEEITSFHLAPTDGKPVEHYKPGQYISVRVAVPQQEWKQSRQYSLSDSPDPKHYRISVKRIDGVSAENPATASYPGWVSNVLHDTVQEGDIVDLTFPCGAFYLDTKESRKAPVVLISGGVGLTPLMSMLNTLISEGSDRPVTWIHTTRSRKAYAFEEQVKAVMKTKPSWNAIVYSCDPALTSDGSVTNYRTVNGRLDLRDLDKNADLHLDNPDTQYFICGPDGFMPEMKESLVRLGASAGKVKYEKFGTGNIEEEKPASNQEMETCPVSGAQGKSMECPSGSLRQSAQA</sequence>
<evidence type="ECO:0000256" key="14">
    <source>
        <dbReference type="ARBA" id="ARBA00048649"/>
    </source>
</evidence>
<evidence type="ECO:0000256" key="4">
    <source>
        <dbReference type="ARBA" id="ARBA00012229"/>
    </source>
</evidence>
<evidence type="ECO:0000256" key="13">
    <source>
        <dbReference type="ARBA" id="ARBA00023027"/>
    </source>
</evidence>
<dbReference type="PANTHER" id="PTHR43396">
    <property type="entry name" value="FLAVOHEMOPROTEIN"/>
    <property type="match status" value="1"/>
</dbReference>
<comment type="cofactor">
    <cofactor evidence="2">
        <name>FAD</name>
        <dbReference type="ChEBI" id="CHEBI:57692"/>
    </cofactor>
</comment>
<name>A0AAV9UGC7_9PEZI</name>
<dbReference type="FunFam" id="2.40.30.10:FF:000034">
    <property type="entry name" value="Flavohemoprotein"/>
    <property type="match status" value="1"/>
</dbReference>
<gene>
    <name evidence="20" type="ORF">TWF696_008470</name>
</gene>
<keyword evidence="10" id="KW-0521">NADP</keyword>
<keyword evidence="12" id="KW-0408">Iron</keyword>
<dbReference type="EMBL" id="JAVHNQ010000007">
    <property type="protein sequence ID" value="KAK6341394.1"/>
    <property type="molecule type" value="Genomic_DNA"/>
</dbReference>
<comment type="caution">
    <text evidence="20">The sequence shown here is derived from an EMBL/GenBank/DDBJ whole genome shotgun (WGS) entry which is preliminary data.</text>
</comment>
<keyword evidence="5" id="KW-0216">Detoxification</keyword>
<evidence type="ECO:0000256" key="7">
    <source>
        <dbReference type="ARBA" id="ARBA00022630"/>
    </source>
</evidence>
<dbReference type="InterPro" id="IPR009050">
    <property type="entry name" value="Globin-like_sf"/>
</dbReference>
<dbReference type="InterPro" id="IPR001433">
    <property type="entry name" value="OxRdtase_FAD/NAD-bd"/>
</dbReference>
<evidence type="ECO:0000256" key="9">
    <source>
        <dbReference type="ARBA" id="ARBA00022827"/>
    </source>
</evidence>
<evidence type="ECO:0000256" key="15">
    <source>
        <dbReference type="ARBA" id="ARBA00049433"/>
    </source>
</evidence>
<keyword evidence="11" id="KW-0560">Oxidoreductase</keyword>
<dbReference type="CDD" id="cd06184">
    <property type="entry name" value="flavohem_like_fad_nad_binding"/>
    <property type="match status" value="1"/>
</dbReference>
<evidence type="ECO:0000259" key="19">
    <source>
        <dbReference type="PROSITE" id="PS51384"/>
    </source>
</evidence>
<reference evidence="20 21" key="1">
    <citation type="submission" date="2019-10" db="EMBL/GenBank/DDBJ databases">
        <authorList>
            <person name="Palmer J.M."/>
        </authorList>
    </citation>
    <scope>NUCLEOTIDE SEQUENCE [LARGE SCALE GENOMIC DNA]</scope>
    <source>
        <strain evidence="20 21">TWF696</strain>
    </source>
</reference>
<dbReference type="InterPro" id="IPR017938">
    <property type="entry name" value="Riboflavin_synthase-like_b-brl"/>
</dbReference>
<dbReference type="GO" id="GO:0020037">
    <property type="term" value="F:heme binding"/>
    <property type="evidence" value="ECO:0007669"/>
    <property type="project" value="InterPro"/>
</dbReference>
<dbReference type="FunFam" id="1.10.490.10:FF:000003">
    <property type="entry name" value="Flavohemoprotein"/>
    <property type="match status" value="1"/>
</dbReference>
<dbReference type="NCBIfam" id="NF009805">
    <property type="entry name" value="PRK13289.1"/>
    <property type="match status" value="1"/>
</dbReference>
<dbReference type="SUPFAM" id="SSF63380">
    <property type="entry name" value="Riboflavin synthase domain-like"/>
    <property type="match status" value="1"/>
</dbReference>
<dbReference type="PROSITE" id="PS51384">
    <property type="entry name" value="FAD_FR"/>
    <property type="match status" value="1"/>
</dbReference>
<keyword evidence="6" id="KW-0349">Heme</keyword>
<evidence type="ECO:0000256" key="6">
    <source>
        <dbReference type="ARBA" id="ARBA00022617"/>
    </source>
</evidence>
<evidence type="ECO:0000256" key="16">
    <source>
        <dbReference type="ARBA" id="ARBA00056398"/>
    </source>
</evidence>
<dbReference type="Gene3D" id="1.10.490.10">
    <property type="entry name" value="Globins"/>
    <property type="match status" value="1"/>
</dbReference>
<evidence type="ECO:0000256" key="10">
    <source>
        <dbReference type="ARBA" id="ARBA00022857"/>
    </source>
</evidence>
<keyword evidence="13" id="KW-0520">NAD</keyword>
<accession>A0AAV9UGC7</accession>
<protein>
    <recommendedName>
        <fullName evidence="4">nitric oxide dioxygenase</fullName>
        <ecNumber evidence="4">1.14.12.17</ecNumber>
    </recommendedName>
</protein>
<dbReference type="GO" id="GO:0071949">
    <property type="term" value="F:FAD binding"/>
    <property type="evidence" value="ECO:0007669"/>
    <property type="project" value="TreeGrafter"/>
</dbReference>
<evidence type="ECO:0000259" key="18">
    <source>
        <dbReference type="PROSITE" id="PS01033"/>
    </source>
</evidence>
<comment type="cofactor">
    <cofactor evidence="1">
        <name>heme b</name>
        <dbReference type="ChEBI" id="CHEBI:60344"/>
    </cofactor>
</comment>
<keyword evidence="7" id="KW-0285">Flavoprotein</keyword>
<dbReference type="AlphaFoldDB" id="A0AAV9UGC7"/>
<dbReference type="Pfam" id="PF00175">
    <property type="entry name" value="NAD_binding_1"/>
    <property type="match status" value="1"/>
</dbReference>
<dbReference type="Gene3D" id="3.40.50.80">
    <property type="entry name" value="Nucleotide-binding domain of ferredoxin-NADP reductase (FNR) module"/>
    <property type="match status" value="1"/>
</dbReference>
<comment type="catalytic activity">
    <reaction evidence="15">
        <text>2 nitric oxide + NADPH + 2 O2 = 2 nitrate + NADP(+) + H(+)</text>
        <dbReference type="Rhea" id="RHEA:19465"/>
        <dbReference type="ChEBI" id="CHEBI:15378"/>
        <dbReference type="ChEBI" id="CHEBI:15379"/>
        <dbReference type="ChEBI" id="CHEBI:16480"/>
        <dbReference type="ChEBI" id="CHEBI:17632"/>
        <dbReference type="ChEBI" id="CHEBI:57783"/>
        <dbReference type="ChEBI" id="CHEBI:58349"/>
        <dbReference type="EC" id="1.14.12.17"/>
    </reaction>
</comment>
<feature type="domain" description="FAD-binding FR-type" evidence="19">
    <location>
        <begin position="156"/>
        <end position="273"/>
    </location>
</feature>
<comment type="function">
    <text evidence="16">In the presence of oxygen and NADH, it has NADH oxidase activity, which leads to the generation of superoxide and H(2)O(2). Under anaerobic conditions, it also exhibits nitric oxide reductase and FAD reductase activities. However, all these reactions are much lower than NOD activity.</text>
</comment>
<dbReference type="EC" id="1.14.12.17" evidence="4"/>
<evidence type="ECO:0000256" key="3">
    <source>
        <dbReference type="ARBA" id="ARBA00006401"/>
    </source>
</evidence>
<evidence type="ECO:0000256" key="11">
    <source>
        <dbReference type="ARBA" id="ARBA00023002"/>
    </source>
</evidence>
<dbReference type="InterPro" id="IPR017927">
    <property type="entry name" value="FAD-bd_FR_type"/>
</dbReference>
<dbReference type="Pfam" id="PF00042">
    <property type="entry name" value="Globin"/>
    <property type="match status" value="1"/>
</dbReference>
<dbReference type="GO" id="GO:0046210">
    <property type="term" value="P:nitric oxide catabolic process"/>
    <property type="evidence" value="ECO:0007669"/>
    <property type="project" value="TreeGrafter"/>
</dbReference>
<keyword evidence="21" id="KW-1185">Reference proteome</keyword>
<dbReference type="CDD" id="cd08922">
    <property type="entry name" value="FHb-globin"/>
    <property type="match status" value="1"/>
</dbReference>
<dbReference type="PROSITE" id="PS01033">
    <property type="entry name" value="GLOBIN"/>
    <property type="match status" value="1"/>
</dbReference>
<dbReference type="InterPro" id="IPR008333">
    <property type="entry name" value="Cbr1-like_FAD-bd_dom"/>
</dbReference>
<keyword evidence="9" id="KW-0274">FAD</keyword>
<dbReference type="InterPro" id="IPR000971">
    <property type="entry name" value="Globin"/>
</dbReference>
<evidence type="ECO:0000256" key="2">
    <source>
        <dbReference type="ARBA" id="ARBA00001974"/>
    </source>
</evidence>
<dbReference type="Gene3D" id="2.40.30.10">
    <property type="entry name" value="Translation factors"/>
    <property type="match status" value="1"/>
</dbReference>
<dbReference type="PANTHER" id="PTHR43396:SF3">
    <property type="entry name" value="FLAVOHEMOPROTEIN"/>
    <property type="match status" value="1"/>
</dbReference>
<evidence type="ECO:0000256" key="8">
    <source>
        <dbReference type="ARBA" id="ARBA00022723"/>
    </source>
</evidence>